<keyword evidence="2 5" id="KW-0812">Transmembrane</keyword>
<dbReference type="VEuPathDB" id="FungiDB:A1O9_05416"/>
<sequence length="364" mass="39420">MSLIYVAQLVNLVGSGSLRSSIASVVGDSQDSIWIVASTVIMIPCLSPPMAQAADYWGRRWLLLVPTFCGLIGCIILARAKTMGVAIAGEAISSISTGSLPLLHAIASEVLTHRNRGAAQAALNFGVGLGGILGLLLGGVMTHHNPEGFRNFWYMNAGLFAVSTICAFFFYNPPPRPTQSLLRSEKLRQLDWIGYVLLIIGLVLWTVGLEKADNPYPWKSARTLAPVTLGGSFIIALAIYEWKFKTDGMFHHGLFTKDRNFAIALGCTCVEGYCIAFAVYMVTGWCLAWYTFTAKRLRVPLMLAFGCFAAFEICMATTQVGSAKAVWGYPIFLGCGLGVGMTALVTAAQLSTPPELMSVRRIFH</sequence>
<evidence type="ECO:0000256" key="2">
    <source>
        <dbReference type="ARBA" id="ARBA00022692"/>
    </source>
</evidence>
<dbReference type="PROSITE" id="PS00216">
    <property type="entry name" value="SUGAR_TRANSPORT_1"/>
    <property type="match status" value="1"/>
</dbReference>
<feature type="transmembrane region" description="Helical" evidence="5">
    <location>
        <begin position="297"/>
        <end position="315"/>
    </location>
</feature>
<dbReference type="InterPro" id="IPR011701">
    <property type="entry name" value="MFS"/>
</dbReference>
<proteinExistence type="predicted"/>
<dbReference type="EMBL" id="AMGV01000004">
    <property type="protein sequence ID" value="KEF57499.1"/>
    <property type="molecule type" value="Genomic_DNA"/>
</dbReference>
<dbReference type="InterPro" id="IPR036259">
    <property type="entry name" value="MFS_trans_sf"/>
</dbReference>
<dbReference type="PANTHER" id="PTHR23501">
    <property type="entry name" value="MAJOR FACILITATOR SUPERFAMILY"/>
    <property type="match status" value="1"/>
</dbReference>
<comment type="subcellular location">
    <subcellularLocation>
        <location evidence="1">Membrane</location>
        <topology evidence="1">Multi-pass membrane protein</topology>
    </subcellularLocation>
</comment>
<keyword evidence="7" id="KW-1185">Reference proteome</keyword>
<keyword evidence="4 5" id="KW-0472">Membrane</keyword>
<protein>
    <recommendedName>
        <fullName evidence="8">Major facilitator superfamily (MFS) profile domain-containing protein</fullName>
    </recommendedName>
</protein>
<evidence type="ECO:0000256" key="5">
    <source>
        <dbReference type="SAM" id="Phobius"/>
    </source>
</evidence>
<feature type="transmembrane region" description="Helical" evidence="5">
    <location>
        <begin position="192"/>
        <end position="209"/>
    </location>
</feature>
<evidence type="ECO:0000256" key="1">
    <source>
        <dbReference type="ARBA" id="ARBA00004141"/>
    </source>
</evidence>
<dbReference type="GeneID" id="25280342"/>
<evidence type="ECO:0000256" key="3">
    <source>
        <dbReference type="ARBA" id="ARBA00022989"/>
    </source>
</evidence>
<evidence type="ECO:0000313" key="7">
    <source>
        <dbReference type="Proteomes" id="UP000027920"/>
    </source>
</evidence>
<accession>A0A072PBL6</accession>
<reference evidence="6 7" key="1">
    <citation type="submission" date="2013-03" db="EMBL/GenBank/DDBJ databases">
        <title>The Genome Sequence of Exophiala aquamarina CBS 119918.</title>
        <authorList>
            <consortium name="The Broad Institute Genomics Platform"/>
            <person name="Cuomo C."/>
            <person name="de Hoog S."/>
            <person name="Gorbushina A."/>
            <person name="Walker B."/>
            <person name="Young S.K."/>
            <person name="Zeng Q."/>
            <person name="Gargeya S."/>
            <person name="Fitzgerald M."/>
            <person name="Haas B."/>
            <person name="Abouelleil A."/>
            <person name="Allen A.W."/>
            <person name="Alvarado L."/>
            <person name="Arachchi H.M."/>
            <person name="Berlin A.M."/>
            <person name="Chapman S.B."/>
            <person name="Gainer-Dewar J."/>
            <person name="Goldberg J."/>
            <person name="Griggs A."/>
            <person name="Gujja S."/>
            <person name="Hansen M."/>
            <person name="Howarth C."/>
            <person name="Imamovic A."/>
            <person name="Ireland A."/>
            <person name="Larimer J."/>
            <person name="McCowan C."/>
            <person name="Murphy C."/>
            <person name="Pearson M."/>
            <person name="Poon T.W."/>
            <person name="Priest M."/>
            <person name="Roberts A."/>
            <person name="Saif S."/>
            <person name="Shea T."/>
            <person name="Sisk P."/>
            <person name="Sykes S."/>
            <person name="Wortman J."/>
            <person name="Nusbaum C."/>
            <person name="Birren B."/>
        </authorList>
    </citation>
    <scope>NUCLEOTIDE SEQUENCE [LARGE SCALE GENOMIC DNA]</scope>
    <source>
        <strain evidence="6 7">CBS 119918</strain>
    </source>
</reference>
<feature type="transmembrane region" description="Helical" evidence="5">
    <location>
        <begin position="221"/>
        <end position="240"/>
    </location>
</feature>
<feature type="transmembrane region" description="Helical" evidence="5">
    <location>
        <begin position="261"/>
        <end position="291"/>
    </location>
</feature>
<dbReference type="Pfam" id="PF07690">
    <property type="entry name" value="MFS_1"/>
    <property type="match status" value="1"/>
</dbReference>
<comment type="caution">
    <text evidence="6">The sequence shown here is derived from an EMBL/GenBank/DDBJ whole genome shotgun (WGS) entry which is preliminary data.</text>
</comment>
<dbReference type="Proteomes" id="UP000027920">
    <property type="component" value="Unassembled WGS sequence"/>
</dbReference>
<gene>
    <name evidence="6" type="ORF">A1O9_05416</name>
</gene>
<dbReference type="OrthoDB" id="2587356at2759"/>
<evidence type="ECO:0000256" key="4">
    <source>
        <dbReference type="ARBA" id="ARBA00023136"/>
    </source>
</evidence>
<dbReference type="AlphaFoldDB" id="A0A072PBL6"/>
<keyword evidence="3 5" id="KW-1133">Transmembrane helix</keyword>
<dbReference type="RefSeq" id="XP_013260089.1">
    <property type="nucleotide sequence ID" value="XM_013404635.1"/>
</dbReference>
<dbReference type="SUPFAM" id="SSF103473">
    <property type="entry name" value="MFS general substrate transporter"/>
    <property type="match status" value="1"/>
</dbReference>
<dbReference type="GO" id="GO:0022857">
    <property type="term" value="F:transmembrane transporter activity"/>
    <property type="evidence" value="ECO:0007669"/>
    <property type="project" value="InterPro"/>
</dbReference>
<feature type="transmembrane region" description="Helical" evidence="5">
    <location>
        <begin position="86"/>
        <end position="106"/>
    </location>
</feature>
<evidence type="ECO:0008006" key="8">
    <source>
        <dbReference type="Google" id="ProtNLM"/>
    </source>
</evidence>
<dbReference type="HOGENOM" id="CLU_000960_25_1_1"/>
<feature type="transmembrane region" description="Helical" evidence="5">
    <location>
        <begin position="152"/>
        <end position="171"/>
    </location>
</feature>
<organism evidence="6 7">
    <name type="scientific">Exophiala aquamarina CBS 119918</name>
    <dbReference type="NCBI Taxonomy" id="1182545"/>
    <lineage>
        <taxon>Eukaryota</taxon>
        <taxon>Fungi</taxon>
        <taxon>Dikarya</taxon>
        <taxon>Ascomycota</taxon>
        <taxon>Pezizomycotina</taxon>
        <taxon>Eurotiomycetes</taxon>
        <taxon>Chaetothyriomycetidae</taxon>
        <taxon>Chaetothyriales</taxon>
        <taxon>Herpotrichiellaceae</taxon>
        <taxon>Exophiala</taxon>
    </lineage>
</organism>
<name>A0A072PBL6_9EURO</name>
<feature type="transmembrane region" description="Helical" evidence="5">
    <location>
        <begin position="327"/>
        <end position="350"/>
    </location>
</feature>
<dbReference type="GO" id="GO:0005886">
    <property type="term" value="C:plasma membrane"/>
    <property type="evidence" value="ECO:0007669"/>
    <property type="project" value="TreeGrafter"/>
</dbReference>
<feature type="transmembrane region" description="Helical" evidence="5">
    <location>
        <begin position="61"/>
        <end position="80"/>
    </location>
</feature>
<dbReference type="Gene3D" id="1.20.1250.20">
    <property type="entry name" value="MFS general substrate transporter like domains"/>
    <property type="match status" value="1"/>
</dbReference>
<evidence type="ECO:0000313" key="6">
    <source>
        <dbReference type="EMBL" id="KEF57499.1"/>
    </source>
</evidence>
<dbReference type="PANTHER" id="PTHR23501:SF195">
    <property type="entry name" value="PEP5"/>
    <property type="match status" value="1"/>
</dbReference>
<feature type="transmembrane region" description="Helical" evidence="5">
    <location>
        <begin position="118"/>
        <end position="140"/>
    </location>
</feature>
<dbReference type="InterPro" id="IPR005829">
    <property type="entry name" value="Sugar_transporter_CS"/>
</dbReference>